<reference evidence="1 2" key="1">
    <citation type="submission" date="2018-11" db="EMBL/GenBank/DDBJ databases">
        <authorList>
            <consortium name="Veterinary Laboratory Investigation and Response Network"/>
        </authorList>
    </citation>
    <scope>NUCLEOTIDE SEQUENCE [LARGE SCALE GENOMIC DNA]</scope>
    <source>
        <strain evidence="1 2">SPSE-18-VL-LA-PA-Ryan-0021</strain>
    </source>
</reference>
<comment type="caution">
    <text evidence="1">The sequence shown here is derived from an EMBL/GenBank/DDBJ whole genome shotgun (WGS) entry which is preliminary data.</text>
</comment>
<evidence type="ECO:0000313" key="1">
    <source>
        <dbReference type="EMBL" id="EGQ4384381.1"/>
    </source>
</evidence>
<dbReference type="EMBL" id="AAXKXX010000004">
    <property type="protein sequence ID" value="EGQ4384381.1"/>
    <property type="molecule type" value="Genomic_DNA"/>
</dbReference>
<keyword evidence="2" id="KW-1185">Reference proteome</keyword>
<dbReference type="Proteomes" id="UP000600220">
    <property type="component" value="Unassembled WGS sequence"/>
</dbReference>
<name>A0A8H9ETN0_STAPS</name>
<dbReference type="RefSeq" id="WP_140240639.1">
    <property type="nucleotide sequence ID" value="NZ_CAJESP010000003.1"/>
</dbReference>
<organism evidence="1 2">
    <name type="scientific">Staphylococcus pseudintermedius</name>
    <dbReference type="NCBI Taxonomy" id="283734"/>
    <lineage>
        <taxon>Bacteria</taxon>
        <taxon>Bacillati</taxon>
        <taxon>Bacillota</taxon>
        <taxon>Bacilli</taxon>
        <taxon>Bacillales</taxon>
        <taxon>Staphylococcaceae</taxon>
        <taxon>Staphylococcus</taxon>
        <taxon>Staphylococcus intermedius group</taxon>
    </lineage>
</organism>
<evidence type="ECO:0000313" key="2">
    <source>
        <dbReference type="Proteomes" id="UP000600220"/>
    </source>
</evidence>
<proteinExistence type="predicted"/>
<accession>A0A8H9ETN0</accession>
<protein>
    <submittedName>
        <fullName evidence="1">Uncharacterized protein</fullName>
    </submittedName>
</protein>
<sequence length="118" mass="13569">MLKPIKTYESVQDENGKYITELYILAIALNSIDEEGKFSRCSVGTDNSLDVPSITFIIDENIYEQLDDLRVKIINNKYELVPRAGYDFIEKELETPEQRRIRELEEQLAKLKAAQGGL</sequence>
<gene>
    <name evidence="1" type="ORF">EGV54_04650</name>
</gene>
<dbReference type="AlphaFoldDB" id="A0A8H9ETN0"/>